<dbReference type="Pfam" id="PF01475">
    <property type="entry name" value="FUR"/>
    <property type="match status" value="1"/>
</dbReference>
<protein>
    <submittedName>
        <fullName evidence="11">Unannotated protein</fullName>
    </submittedName>
</protein>
<sequence>MAGTAPLRTTRQRTAVIAALGEADQFMSAQELHAHLAASGERVGLATVYRTLATLSSAGEVDMLLRDDGESVYRRCSDTHHHHLVCRQCGRAEEISGPTVEAWATAEASRHGFTDVQHTVEINGLCAACSSG</sequence>
<name>A0A6J7KNU6_9ZZZZ</name>
<evidence type="ECO:0000256" key="3">
    <source>
        <dbReference type="ARBA" id="ARBA00011738"/>
    </source>
</evidence>
<dbReference type="CDD" id="cd07153">
    <property type="entry name" value="Fur_like"/>
    <property type="match status" value="1"/>
</dbReference>
<evidence type="ECO:0000313" key="11">
    <source>
        <dbReference type="EMBL" id="CAB4957576.1"/>
    </source>
</evidence>
<accession>A0A6J7KNU6</accession>
<comment type="subcellular location">
    <subcellularLocation>
        <location evidence="1">Cytoplasm</location>
    </subcellularLocation>
</comment>
<dbReference type="InterPro" id="IPR036390">
    <property type="entry name" value="WH_DNA-bd_sf"/>
</dbReference>
<dbReference type="EMBL" id="CAFBNF010000241">
    <property type="protein sequence ID" value="CAB4957576.1"/>
    <property type="molecule type" value="Genomic_DNA"/>
</dbReference>
<evidence type="ECO:0000256" key="2">
    <source>
        <dbReference type="ARBA" id="ARBA00007957"/>
    </source>
</evidence>
<organism evidence="11">
    <name type="scientific">freshwater metagenome</name>
    <dbReference type="NCBI Taxonomy" id="449393"/>
    <lineage>
        <taxon>unclassified sequences</taxon>
        <taxon>metagenomes</taxon>
        <taxon>ecological metagenomes</taxon>
    </lineage>
</organism>
<keyword evidence="7" id="KW-0862">Zinc</keyword>
<dbReference type="Gene3D" id="3.30.1490.190">
    <property type="match status" value="1"/>
</dbReference>
<dbReference type="InterPro" id="IPR002481">
    <property type="entry name" value="FUR"/>
</dbReference>
<dbReference type="GO" id="GO:0005829">
    <property type="term" value="C:cytosol"/>
    <property type="evidence" value="ECO:0007669"/>
    <property type="project" value="TreeGrafter"/>
</dbReference>
<dbReference type="SUPFAM" id="SSF46785">
    <property type="entry name" value="Winged helix' DNA-binding domain"/>
    <property type="match status" value="1"/>
</dbReference>
<dbReference type="PANTHER" id="PTHR33202">
    <property type="entry name" value="ZINC UPTAKE REGULATION PROTEIN"/>
    <property type="match status" value="1"/>
</dbReference>
<gene>
    <name evidence="11" type="ORF">UFOPK3773_01787</name>
</gene>
<keyword evidence="4" id="KW-0963">Cytoplasm</keyword>
<evidence type="ECO:0000256" key="5">
    <source>
        <dbReference type="ARBA" id="ARBA00022491"/>
    </source>
</evidence>
<dbReference type="GO" id="GO:0008270">
    <property type="term" value="F:zinc ion binding"/>
    <property type="evidence" value="ECO:0007669"/>
    <property type="project" value="TreeGrafter"/>
</dbReference>
<dbReference type="GO" id="GO:1900376">
    <property type="term" value="P:regulation of secondary metabolite biosynthetic process"/>
    <property type="evidence" value="ECO:0007669"/>
    <property type="project" value="TreeGrafter"/>
</dbReference>
<comment type="subunit">
    <text evidence="3">Homodimer.</text>
</comment>
<dbReference type="FunFam" id="1.10.10.10:FF:000459">
    <property type="entry name" value="Ferric uptake regulation protein"/>
    <property type="match status" value="1"/>
</dbReference>
<keyword evidence="8" id="KW-0805">Transcription regulation</keyword>
<keyword evidence="10" id="KW-0804">Transcription</keyword>
<keyword evidence="6" id="KW-0479">Metal-binding</keyword>
<dbReference type="PANTHER" id="PTHR33202:SF2">
    <property type="entry name" value="FERRIC UPTAKE REGULATION PROTEIN"/>
    <property type="match status" value="1"/>
</dbReference>
<keyword evidence="9" id="KW-0238">DNA-binding</keyword>
<dbReference type="AlphaFoldDB" id="A0A6J7KNU6"/>
<evidence type="ECO:0000256" key="8">
    <source>
        <dbReference type="ARBA" id="ARBA00023015"/>
    </source>
</evidence>
<evidence type="ECO:0000256" key="9">
    <source>
        <dbReference type="ARBA" id="ARBA00023125"/>
    </source>
</evidence>
<dbReference type="InterPro" id="IPR036388">
    <property type="entry name" value="WH-like_DNA-bd_sf"/>
</dbReference>
<dbReference type="Gene3D" id="1.10.10.10">
    <property type="entry name" value="Winged helix-like DNA-binding domain superfamily/Winged helix DNA-binding domain"/>
    <property type="match status" value="1"/>
</dbReference>
<proteinExistence type="inferred from homology"/>
<dbReference type="GO" id="GO:0003700">
    <property type="term" value="F:DNA-binding transcription factor activity"/>
    <property type="evidence" value="ECO:0007669"/>
    <property type="project" value="InterPro"/>
</dbReference>
<dbReference type="GO" id="GO:0045892">
    <property type="term" value="P:negative regulation of DNA-templated transcription"/>
    <property type="evidence" value="ECO:0007669"/>
    <property type="project" value="TreeGrafter"/>
</dbReference>
<keyword evidence="5" id="KW-0678">Repressor</keyword>
<reference evidence="11" key="1">
    <citation type="submission" date="2020-05" db="EMBL/GenBank/DDBJ databases">
        <authorList>
            <person name="Chiriac C."/>
            <person name="Salcher M."/>
            <person name="Ghai R."/>
            <person name="Kavagutti S V."/>
        </authorList>
    </citation>
    <scope>NUCLEOTIDE SEQUENCE</scope>
</reference>
<evidence type="ECO:0000256" key="7">
    <source>
        <dbReference type="ARBA" id="ARBA00022833"/>
    </source>
</evidence>
<evidence type="ECO:0000256" key="6">
    <source>
        <dbReference type="ARBA" id="ARBA00022723"/>
    </source>
</evidence>
<dbReference type="InterPro" id="IPR043135">
    <property type="entry name" value="Fur_C"/>
</dbReference>
<evidence type="ECO:0000256" key="1">
    <source>
        <dbReference type="ARBA" id="ARBA00004496"/>
    </source>
</evidence>
<dbReference type="GO" id="GO:0000976">
    <property type="term" value="F:transcription cis-regulatory region binding"/>
    <property type="evidence" value="ECO:0007669"/>
    <property type="project" value="TreeGrafter"/>
</dbReference>
<evidence type="ECO:0000256" key="10">
    <source>
        <dbReference type="ARBA" id="ARBA00023163"/>
    </source>
</evidence>
<comment type="similarity">
    <text evidence="2">Belongs to the Fur family.</text>
</comment>
<evidence type="ECO:0000256" key="4">
    <source>
        <dbReference type="ARBA" id="ARBA00022490"/>
    </source>
</evidence>